<dbReference type="OMA" id="DLNCYAM"/>
<dbReference type="HOGENOM" id="CLU_1606589_0_0_1"/>
<name>N1PS63_DOTSN</name>
<keyword evidence="3" id="KW-0732">Signal</keyword>
<protein>
    <recommendedName>
        <fullName evidence="6">MARVEL domain-containing protein</fullName>
    </recommendedName>
</protein>
<evidence type="ECO:0000313" key="5">
    <source>
        <dbReference type="Proteomes" id="UP000016933"/>
    </source>
</evidence>
<keyword evidence="2" id="KW-0812">Transmembrane</keyword>
<keyword evidence="2" id="KW-0472">Membrane</keyword>
<feature type="region of interest" description="Disordered" evidence="1">
    <location>
        <begin position="117"/>
        <end position="166"/>
    </location>
</feature>
<reference evidence="5" key="1">
    <citation type="journal article" date="2012" name="PLoS Genet.">
        <title>The genomes of the fungal plant pathogens Cladosporium fulvum and Dothistroma septosporum reveal adaptation to different hosts and lifestyles but also signatures of common ancestry.</title>
        <authorList>
            <person name="de Wit P.J.G.M."/>
            <person name="van der Burgt A."/>
            <person name="Oekmen B."/>
            <person name="Stergiopoulos I."/>
            <person name="Abd-Elsalam K.A."/>
            <person name="Aerts A.L."/>
            <person name="Bahkali A.H."/>
            <person name="Beenen H.G."/>
            <person name="Chettri P."/>
            <person name="Cox M.P."/>
            <person name="Datema E."/>
            <person name="de Vries R.P."/>
            <person name="Dhillon B."/>
            <person name="Ganley A.R."/>
            <person name="Griffiths S.A."/>
            <person name="Guo Y."/>
            <person name="Hamelin R.C."/>
            <person name="Henrissat B."/>
            <person name="Kabir M.S."/>
            <person name="Jashni M.K."/>
            <person name="Kema G."/>
            <person name="Klaubauf S."/>
            <person name="Lapidus A."/>
            <person name="Levasseur A."/>
            <person name="Lindquist E."/>
            <person name="Mehrabi R."/>
            <person name="Ohm R.A."/>
            <person name="Owen T.J."/>
            <person name="Salamov A."/>
            <person name="Schwelm A."/>
            <person name="Schijlen E."/>
            <person name="Sun H."/>
            <person name="van den Burg H.A."/>
            <person name="van Ham R.C.H.J."/>
            <person name="Zhang S."/>
            <person name="Goodwin S.B."/>
            <person name="Grigoriev I.V."/>
            <person name="Collemare J."/>
            <person name="Bradshaw R.E."/>
        </authorList>
    </citation>
    <scope>NUCLEOTIDE SEQUENCE [LARGE SCALE GENOMIC DNA]</scope>
    <source>
        <strain evidence="5">NZE10 / CBS 128990</strain>
    </source>
</reference>
<gene>
    <name evidence="4" type="ORF">DOTSEDRAFT_42754</name>
</gene>
<evidence type="ECO:0000256" key="2">
    <source>
        <dbReference type="SAM" id="Phobius"/>
    </source>
</evidence>
<feature type="chain" id="PRO_5041455101" description="MARVEL domain-containing protein" evidence="3">
    <location>
        <begin position="19"/>
        <end position="166"/>
    </location>
</feature>
<dbReference type="EMBL" id="KB446537">
    <property type="protein sequence ID" value="EME46217.1"/>
    <property type="molecule type" value="Genomic_DNA"/>
</dbReference>
<evidence type="ECO:0000256" key="3">
    <source>
        <dbReference type="SAM" id="SignalP"/>
    </source>
</evidence>
<sequence>MVFTVGLLFLVLSTFLSACDLNCYAMKKVNLPDKETPWPRIITMIFDFLLAIILHLLFWVSAAVAENMWRGSRLCAAYAALADLQCSLLHTDLFWNQLVARCKKKWLASLHQRPCKRCGHQPDEDVPVKTQRRARATPCTPADAGRRESGASGAPSSQAVRLEQGL</sequence>
<evidence type="ECO:0008006" key="6">
    <source>
        <dbReference type="Google" id="ProtNLM"/>
    </source>
</evidence>
<accession>N1PS63</accession>
<keyword evidence="2" id="KW-1133">Transmembrane helix</keyword>
<dbReference type="AlphaFoldDB" id="N1PS63"/>
<keyword evidence="5" id="KW-1185">Reference proteome</keyword>
<dbReference type="Proteomes" id="UP000016933">
    <property type="component" value="Unassembled WGS sequence"/>
</dbReference>
<feature type="transmembrane region" description="Helical" evidence="2">
    <location>
        <begin position="41"/>
        <end position="64"/>
    </location>
</feature>
<feature type="signal peptide" evidence="3">
    <location>
        <begin position="1"/>
        <end position="18"/>
    </location>
</feature>
<proteinExistence type="predicted"/>
<organism evidence="4 5">
    <name type="scientific">Dothistroma septosporum (strain NZE10 / CBS 128990)</name>
    <name type="common">Red band needle blight fungus</name>
    <name type="synonym">Mycosphaerella pini</name>
    <dbReference type="NCBI Taxonomy" id="675120"/>
    <lineage>
        <taxon>Eukaryota</taxon>
        <taxon>Fungi</taxon>
        <taxon>Dikarya</taxon>
        <taxon>Ascomycota</taxon>
        <taxon>Pezizomycotina</taxon>
        <taxon>Dothideomycetes</taxon>
        <taxon>Dothideomycetidae</taxon>
        <taxon>Mycosphaerellales</taxon>
        <taxon>Mycosphaerellaceae</taxon>
        <taxon>Dothistroma</taxon>
    </lineage>
</organism>
<evidence type="ECO:0000313" key="4">
    <source>
        <dbReference type="EMBL" id="EME46217.1"/>
    </source>
</evidence>
<reference evidence="4 5" key="2">
    <citation type="journal article" date="2012" name="PLoS Pathog.">
        <title>Diverse lifestyles and strategies of plant pathogenesis encoded in the genomes of eighteen Dothideomycetes fungi.</title>
        <authorList>
            <person name="Ohm R.A."/>
            <person name="Feau N."/>
            <person name="Henrissat B."/>
            <person name="Schoch C.L."/>
            <person name="Horwitz B.A."/>
            <person name="Barry K.W."/>
            <person name="Condon B.J."/>
            <person name="Copeland A.C."/>
            <person name="Dhillon B."/>
            <person name="Glaser F."/>
            <person name="Hesse C.N."/>
            <person name="Kosti I."/>
            <person name="LaButti K."/>
            <person name="Lindquist E.A."/>
            <person name="Lucas S."/>
            <person name="Salamov A.A."/>
            <person name="Bradshaw R.E."/>
            <person name="Ciuffetti L."/>
            <person name="Hamelin R.C."/>
            <person name="Kema G.H.J."/>
            <person name="Lawrence C."/>
            <person name="Scott J.A."/>
            <person name="Spatafora J.W."/>
            <person name="Turgeon B.G."/>
            <person name="de Wit P.J.G.M."/>
            <person name="Zhong S."/>
            <person name="Goodwin S.B."/>
            <person name="Grigoriev I.V."/>
        </authorList>
    </citation>
    <scope>NUCLEOTIDE SEQUENCE [LARGE SCALE GENOMIC DNA]</scope>
    <source>
        <strain evidence="5">NZE10 / CBS 128990</strain>
    </source>
</reference>
<evidence type="ECO:0000256" key="1">
    <source>
        <dbReference type="SAM" id="MobiDB-lite"/>
    </source>
</evidence>
<feature type="non-terminal residue" evidence="4">
    <location>
        <position position="166"/>
    </location>
</feature>